<dbReference type="Pfam" id="PF00048">
    <property type="entry name" value="IL8"/>
    <property type="match status" value="1"/>
</dbReference>
<proteinExistence type="predicted"/>
<dbReference type="SUPFAM" id="SSF54117">
    <property type="entry name" value="Interleukin 8-like chemokines"/>
    <property type="match status" value="1"/>
</dbReference>
<name>A0A8C5GH67_GOUWI</name>
<feature type="domain" description="Chemokine interleukin-8-like" evidence="9">
    <location>
        <begin position="24"/>
        <end position="84"/>
    </location>
</feature>
<evidence type="ECO:0000256" key="1">
    <source>
        <dbReference type="ARBA" id="ARBA00004613"/>
    </source>
</evidence>
<comment type="subcellular location">
    <subcellularLocation>
        <location evidence="1">Secreted</location>
    </subcellularLocation>
</comment>
<dbReference type="Gene3D" id="2.40.50.40">
    <property type="match status" value="1"/>
</dbReference>
<dbReference type="PANTHER" id="PTHR12015">
    <property type="entry name" value="SMALL INDUCIBLE CYTOKINE A"/>
    <property type="match status" value="1"/>
</dbReference>
<dbReference type="GO" id="GO:0005615">
    <property type="term" value="C:extracellular space"/>
    <property type="evidence" value="ECO:0007669"/>
    <property type="project" value="UniProtKB-KW"/>
</dbReference>
<dbReference type="Proteomes" id="UP000694680">
    <property type="component" value="Chromosome 17"/>
</dbReference>
<protein>
    <recommendedName>
        <fullName evidence="9">Chemokine interleukin-8-like domain-containing protein</fullName>
    </recommendedName>
</protein>
<dbReference type="Ensembl" id="ENSGWIT00000033037.1">
    <property type="protein sequence ID" value="ENSGWIP00000030298.1"/>
    <property type="gene ID" value="ENSGWIG00000015785.1"/>
</dbReference>
<keyword evidence="7" id="KW-0395">Inflammatory response</keyword>
<dbReference type="GO" id="GO:0008009">
    <property type="term" value="F:chemokine activity"/>
    <property type="evidence" value="ECO:0007669"/>
    <property type="project" value="InterPro"/>
</dbReference>
<keyword evidence="5 8" id="KW-0732">Signal</keyword>
<dbReference type="GO" id="GO:0006955">
    <property type="term" value="P:immune response"/>
    <property type="evidence" value="ECO:0007669"/>
    <property type="project" value="InterPro"/>
</dbReference>
<reference evidence="10" key="1">
    <citation type="submission" date="2020-06" db="EMBL/GenBank/DDBJ databases">
        <authorList>
            <consortium name="Wellcome Sanger Institute Data Sharing"/>
        </authorList>
    </citation>
    <scope>NUCLEOTIDE SEQUENCE [LARGE SCALE GENOMIC DNA]</scope>
</reference>
<evidence type="ECO:0000256" key="6">
    <source>
        <dbReference type="ARBA" id="ARBA00023157"/>
    </source>
</evidence>
<evidence type="ECO:0000256" key="7">
    <source>
        <dbReference type="ARBA" id="ARBA00023198"/>
    </source>
</evidence>
<evidence type="ECO:0000256" key="3">
    <source>
        <dbReference type="ARBA" id="ARBA00022514"/>
    </source>
</evidence>
<dbReference type="GO" id="GO:0006954">
    <property type="term" value="P:inflammatory response"/>
    <property type="evidence" value="ECO:0007669"/>
    <property type="project" value="UniProtKB-KW"/>
</dbReference>
<reference evidence="10" key="2">
    <citation type="submission" date="2025-08" db="UniProtKB">
        <authorList>
            <consortium name="Ensembl"/>
        </authorList>
    </citation>
    <scope>IDENTIFICATION</scope>
</reference>
<evidence type="ECO:0000313" key="10">
    <source>
        <dbReference type="Ensembl" id="ENSGWIP00000030298.1"/>
    </source>
</evidence>
<evidence type="ECO:0000313" key="11">
    <source>
        <dbReference type="Proteomes" id="UP000694680"/>
    </source>
</evidence>
<dbReference type="InterPro" id="IPR001811">
    <property type="entry name" value="Chemokine_IL8-like_dom"/>
</dbReference>
<keyword evidence="3" id="KW-0202">Cytokine</keyword>
<dbReference type="InterPro" id="IPR036048">
    <property type="entry name" value="Interleukin_8-like_sf"/>
</dbReference>
<dbReference type="SMART" id="SM00199">
    <property type="entry name" value="SCY"/>
    <property type="match status" value="1"/>
</dbReference>
<evidence type="ECO:0000256" key="8">
    <source>
        <dbReference type="SAM" id="SignalP"/>
    </source>
</evidence>
<keyword evidence="6" id="KW-1015">Disulfide bond</keyword>
<dbReference type="AlphaFoldDB" id="A0A8C5GH67"/>
<keyword evidence="11" id="KW-1185">Reference proteome</keyword>
<dbReference type="PANTHER" id="PTHR12015:SF190">
    <property type="entry name" value="C-C MOTIF CHEMOKINE"/>
    <property type="match status" value="1"/>
</dbReference>
<feature type="signal peptide" evidence="8">
    <location>
        <begin position="1"/>
        <end position="20"/>
    </location>
</feature>
<evidence type="ECO:0000259" key="9">
    <source>
        <dbReference type="SMART" id="SM00199"/>
    </source>
</evidence>
<dbReference type="InterPro" id="IPR039809">
    <property type="entry name" value="Chemokine_b/g/d"/>
</dbReference>
<keyword evidence="4" id="KW-0964">Secreted</keyword>
<accession>A0A8C5GH67</accession>
<reference evidence="10" key="3">
    <citation type="submission" date="2025-09" db="UniProtKB">
        <authorList>
            <consortium name="Ensembl"/>
        </authorList>
    </citation>
    <scope>IDENTIFICATION</scope>
</reference>
<evidence type="ECO:0000256" key="2">
    <source>
        <dbReference type="ARBA" id="ARBA00022500"/>
    </source>
</evidence>
<feature type="chain" id="PRO_5034169634" description="Chemokine interleukin-8-like domain-containing protein" evidence="8">
    <location>
        <begin position="21"/>
        <end position="86"/>
    </location>
</feature>
<evidence type="ECO:0000256" key="4">
    <source>
        <dbReference type="ARBA" id="ARBA00022525"/>
    </source>
</evidence>
<organism evidence="10 11">
    <name type="scientific">Gouania willdenowi</name>
    <name type="common">Blunt-snouted clingfish</name>
    <name type="synonym">Lepadogaster willdenowi</name>
    <dbReference type="NCBI Taxonomy" id="441366"/>
    <lineage>
        <taxon>Eukaryota</taxon>
        <taxon>Metazoa</taxon>
        <taxon>Chordata</taxon>
        <taxon>Craniata</taxon>
        <taxon>Vertebrata</taxon>
        <taxon>Euteleostomi</taxon>
        <taxon>Actinopterygii</taxon>
        <taxon>Neopterygii</taxon>
        <taxon>Teleostei</taxon>
        <taxon>Neoteleostei</taxon>
        <taxon>Acanthomorphata</taxon>
        <taxon>Ovalentaria</taxon>
        <taxon>Blenniimorphae</taxon>
        <taxon>Blenniiformes</taxon>
        <taxon>Gobiesocoidei</taxon>
        <taxon>Gobiesocidae</taxon>
        <taxon>Gobiesocinae</taxon>
        <taxon>Gouania</taxon>
    </lineage>
</organism>
<dbReference type="FunFam" id="2.40.50.40:FF:000012">
    <property type="entry name" value="C-C motif chemokine"/>
    <property type="match status" value="1"/>
</dbReference>
<dbReference type="CDD" id="cd00272">
    <property type="entry name" value="Chemokine_CC"/>
    <property type="match status" value="1"/>
</dbReference>
<evidence type="ECO:0000256" key="5">
    <source>
        <dbReference type="ARBA" id="ARBA00022729"/>
    </source>
</evidence>
<sequence>MVSKLALSVLVMTVVLVALSESPKKMCCTRYQKKQVQLNKLKSYVIQEITGYCNMKAVIFRTVKNRWFCADPKKKWVIEAMKSLPK</sequence>
<keyword evidence="2" id="KW-0145">Chemotaxis</keyword>